<dbReference type="EMBL" id="AACS02000010">
    <property type="protein sequence ID" value="EAU87904.2"/>
    <property type="molecule type" value="Genomic_DNA"/>
</dbReference>
<keyword evidence="5" id="KW-0808">Transferase</keyword>
<dbReference type="HOGENOM" id="CLU_013871_4_1_1"/>
<dbReference type="Pfam" id="PF20147">
    <property type="entry name" value="Crinkler"/>
    <property type="match status" value="1"/>
</dbReference>
<dbReference type="OMA" id="PEYDWIR"/>
<dbReference type="GO" id="GO:0005576">
    <property type="term" value="C:extracellular region"/>
    <property type="evidence" value="ECO:0007669"/>
    <property type="project" value="UniProtKB-SubCell"/>
</dbReference>
<dbReference type="GO" id="GO:0043657">
    <property type="term" value="C:host cell"/>
    <property type="evidence" value="ECO:0007669"/>
    <property type="project" value="UniProtKB-SubCell"/>
</dbReference>
<dbReference type="eggNOG" id="ENOG502RSFE">
    <property type="taxonomic scope" value="Eukaryota"/>
</dbReference>
<evidence type="ECO:0000256" key="2">
    <source>
        <dbReference type="ARBA" id="ARBA00004613"/>
    </source>
</evidence>
<reference evidence="5 6" key="1">
    <citation type="journal article" date="2010" name="Proc. Natl. Acad. Sci. U.S.A.">
        <title>Insights into evolution of multicellular fungi from the assembled chromosomes of the mushroom Coprinopsis cinerea (Coprinus cinereus).</title>
        <authorList>
            <person name="Stajich J.E."/>
            <person name="Wilke S.K."/>
            <person name="Ahren D."/>
            <person name="Au C.H."/>
            <person name="Birren B.W."/>
            <person name="Borodovsky M."/>
            <person name="Burns C."/>
            <person name="Canback B."/>
            <person name="Casselton L.A."/>
            <person name="Cheng C.K."/>
            <person name="Deng J."/>
            <person name="Dietrich F.S."/>
            <person name="Fargo D.C."/>
            <person name="Farman M.L."/>
            <person name="Gathman A.C."/>
            <person name="Goldberg J."/>
            <person name="Guigo R."/>
            <person name="Hoegger P.J."/>
            <person name="Hooker J.B."/>
            <person name="Huggins A."/>
            <person name="James T.Y."/>
            <person name="Kamada T."/>
            <person name="Kilaru S."/>
            <person name="Kodira C."/>
            <person name="Kues U."/>
            <person name="Kupfer D."/>
            <person name="Kwan H.S."/>
            <person name="Lomsadze A."/>
            <person name="Li W."/>
            <person name="Lilly W.W."/>
            <person name="Ma L.J."/>
            <person name="Mackey A.J."/>
            <person name="Manning G."/>
            <person name="Martin F."/>
            <person name="Muraguchi H."/>
            <person name="Natvig D.O."/>
            <person name="Palmerini H."/>
            <person name="Ramesh M.A."/>
            <person name="Rehmeyer C.J."/>
            <person name="Roe B.A."/>
            <person name="Shenoy N."/>
            <person name="Stanke M."/>
            <person name="Ter-Hovhannisyan V."/>
            <person name="Tunlid A."/>
            <person name="Velagapudi R."/>
            <person name="Vision T.J."/>
            <person name="Zeng Q."/>
            <person name="Zolan M.E."/>
            <person name="Pukkila P.J."/>
        </authorList>
    </citation>
    <scope>NUCLEOTIDE SEQUENCE [LARGE SCALE GENOMIC DNA]</scope>
    <source>
        <strain evidence="6">Okayama-7 / 130 / ATCC MYA-4618 / FGSC 9003</strain>
    </source>
</reference>
<evidence type="ECO:0000313" key="5">
    <source>
        <dbReference type="EMBL" id="EAU87904.2"/>
    </source>
</evidence>
<evidence type="ECO:0000259" key="4">
    <source>
        <dbReference type="Pfam" id="PF20147"/>
    </source>
</evidence>
<protein>
    <submittedName>
        <fullName evidence="5">Protein kinase subdomain-containing protein PKL/ccin9</fullName>
    </submittedName>
</protein>
<sequence>MASIALNCLVSGDDSDRIFILKVAPSDNVYNLKERVKEKWPHRLANIDAPEIDLFKVSLPIDDELDDKLKSFNVEQEKLRSSVKKMSALFQSVPEEHLHVIAVLPHAGRKRSAPEPAFQTDTFKRTKVATESPSRIATKSAYESLQGRSTERLLDDRPKADYGVPPLPLLYPGFGNFKDDFMNGISARCFVNSVPDFPNVRELVDAVDELAFEMSKFHKDEALQAGCWNCPTEQDTDHGKCDGHATSPDGFPYHVVQFKNEVVHVVSHPGVEGVGYTAHLHANLRGPCGAIPQRWRAPCIVTTIVGHEIRFYGVILLGRQYRQISLTPALSCLQGASDGAERQMLYAAFYAILRLQNRIAADLQHHLSNPQTHPIPSDSVLFPAILKLAKRDGSGDFEFTITGHRQPQMEYRLLYIALASDNSTRVLVKFSQTYCRELHEYCSQRGHAPKLLGFERLPGGWYGIAMEYDPKMTFIQTKDDCVLKPTVERLMRGFHEEGWVHGDLRHCNILASEDRKRVWVVDFDWGGKDGEVSYPTPRLNPMLADGRNCTHWKIRKQDDERVLEATFKELEKMQLTPLCIPPITYT</sequence>
<keyword evidence="5" id="KW-0418">Kinase</keyword>
<comment type="subcellular location">
    <subcellularLocation>
        <location evidence="1">Host cell</location>
    </subcellularLocation>
    <subcellularLocation>
        <location evidence="2">Secreted</location>
    </subcellularLocation>
</comment>
<name>A8NI05_COPC7</name>
<keyword evidence="3" id="KW-0964">Secreted</keyword>
<comment type="caution">
    <text evidence="5">The sequence shown here is derived from an EMBL/GenBank/DDBJ whole genome shotgun (WGS) entry which is preliminary data.</text>
</comment>
<dbReference type="KEGG" id="cci:CC1G_01551"/>
<dbReference type="InterPro" id="IPR011009">
    <property type="entry name" value="Kinase-like_dom_sf"/>
</dbReference>
<feature type="domain" description="Crinkler effector protein N-terminal" evidence="4">
    <location>
        <begin position="4"/>
        <end position="102"/>
    </location>
</feature>
<accession>A8NI05</accession>
<gene>
    <name evidence="5" type="ORF">CC1G_01551</name>
</gene>
<evidence type="ECO:0000313" key="6">
    <source>
        <dbReference type="Proteomes" id="UP000001861"/>
    </source>
</evidence>
<evidence type="ECO:0000256" key="1">
    <source>
        <dbReference type="ARBA" id="ARBA00004340"/>
    </source>
</evidence>
<dbReference type="AlphaFoldDB" id="A8NI05"/>
<proteinExistence type="predicted"/>
<evidence type="ECO:0000256" key="3">
    <source>
        <dbReference type="ARBA" id="ARBA00022525"/>
    </source>
</evidence>
<dbReference type="RefSeq" id="XP_001833874.2">
    <property type="nucleotide sequence ID" value="XM_001833822.2"/>
</dbReference>
<dbReference type="GeneID" id="6010378"/>
<dbReference type="VEuPathDB" id="FungiDB:CC1G_01551"/>
<dbReference type="SUPFAM" id="SSF56112">
    <property type="entry name" value="Protein kinase-like (PK-like)"/>
    <property type="match status" value="1"/>
</dbReference>
<dbReference type="Pfam" id="PF06293">
    <property type="entry name" value="Kdo"/>
    <property type="match status" value="1"/>
</dbReference>
<dbReference type="InParanoid" id="A8NI05"/>
<dbReference type="Proteomes" id="UP000001861">
    <property type="component" value="Unassembled WGS sequence"/>
</dbReference>
<dbReference type="GO" id="GO:0016301">
    <property type="term" value="F:kinase activity"/>
    <property type="evidence" value="ECO:0007669"/>
    <property type="project" value="UniProtKB-KW"/>
</dbReference>
<dbReference type="InterPro" id="IPR045379">
    <property type="entry name" value="Crinkler_N"/>
</dbReference>
<dbReference type="OrthoDB" id="3261131at2759"/>
<organism evidence="5 6">
    <name type="scientific">Coprinopsis cinerea (strain Okayama-7 / 130 / ATCC MYA-4618 / FGSC 9003)</name>
    <name type="common">Inky cap fungus</name>
    <name type="synonym">Hormographiella aspergillata</name>
    <dbReference type="NCBI Taxonomy" id="240176"/>
    <lineage>
        <taxon>Eukaryota</taxon>
        <taxon>Fungi</taxon>
        <taxon>Dikarya</taxon>
        <taxon>Basidiomycota</taxon>
        <taxon>Agaricomycotina</taxon>
        <taxon>Agaricomycetes</taxon>
        <taxon>Agaricomycetidae</taxon>
        <taxon>Agaricales</taxon>
        <taxon>Agaricineae</taxon>
        <taxon>Psathyrellaceae</taxon>
        <taxon>Coprinopsis</taxon>
    </lineage>
</organism>
<keyword evidence="6" id="KW-1185">Reference proteome</keyword>